<dbReference type="EMBL" id="JBHXCV010000011">
    <property type="protein sequence ID" value="MFD6795189.1"/>
    <property type="molecule type" value="Genomic_DNA"/>
</dbReference>
<dbReference type="Proteomes" id="UP001598673">
    <property type="component" value="Unassembled WGS sequence"/>
</dbReference>
<dbReference type="InterPro" id="IPR001623">
    <property type="entry name" value="DnaJ_domain"/>
</dbReference>
<dbReference type="SUPFAM" id="SSF46565">
    <property type="entry name" value="Chaperone J-domain"/>
    <property type="match status" value="1"/>
</dbReference>
<dbReference type="PRINTS" id="PR00625">
    <property type="entry name" value="JDOMAIN"/>
</dbReference>
<evidence type="ECO:0000313" key="4">
    <source>
        <dbReference type="Proteomes" id="UP001598673"/>
    </source>
</evidence>
<protein>
    <submittedName>
        <fullName evidence="3">J domain-containing protein</fullName>
    </submittedName>
</protein>
<dbReference type="PROSITE" id="PS50076">
    <property type="entry name" value="DNAJ_2"/>
    <property type="match status" value="1"/>
</dbReference>
<accession>A0ABW6G7M4</accession>
<dbReference type="InterPro" id="IPR036869">
    <property type="entry name" value="J_dom_sf"/>
</dbReference>
<evidence type="ECO:0000313" key="3">
    <source>
        <dbReference type="EMBL" id="MFD6795189.1"/>
    </source>
</evidence>
<evidence type="ECO:0000256" key="1">
    <source>
        <dbReference type="SAM" id="MobiDB-lite"/>
    </source>
</evidence>
<feature type="compositionally biased region" description="Basic and acidic residues" evidence="1">
    <location>
        <begin position="83"/>
        <end position="99"/>
    </location>
</feature>
<dbReference type="PANTHER" id="PTHR24074">
    <property type="entry name" value="CO-CHAPERONE PROTEIN DJLA"/>
    <property type="match status" value="1"/>
</dbReference>
<sequence length="131" mass="14200">MDAERRDDPYVLLGVPRGADLREITAAYRRRVRQLHPDTAAAHGAVTADGGVDSVGGGAEQLAAVVAAYELLRSRLRRCSGPESRRPTAAVDDRVHPVDRQGGVSIPVRVHNGPMSRTPNLRAGPVRRHRD</sequence>
<evidence type="ECO:0000259" key="2">
    <source>
        <dbReference type="PROSITE" id="PS50076"/>
    </source>
</evidence>
<dbReference type="Gene3D" id="1.10.287.110">
    <property type="entry name" value="DnaJ domain"/>
    <property type="match status" value="1"/>
</dbReference>
<name>A0ABW6G7M4_9PSEU</name>
<feature type="domain" description="J" evidence="2">
    <location>
        <begin position="8"/>
        <end position="77"/>
    </location>
</feature>
<organism evidence="3 4">
    <name type="scientific">Prauserella salsuginis</name>
    <dbReference type="NCBI Taxonomy" id="387889"/>
    <lineage>
        <taxon>Bacteria</taxon>
        <taxon>Bacillati</taxon>
        <taxon>Actinomycetota</taxon>
        <taxon>Actinomycetes</taxon>
        <taxon>Pseudonocardiales</taxon>
        <taxon>Pseudonocardiaceae</taxon>
        <taxon>Prauserella</taxon>
        <taxon>Prauserella salsuginis group</taxon>
    </lineage>
</organism>
<keyword evidence="4" id="KW-1185">Reference proteome</keyword>
<proteinExistence type="predicted"/>
<reference evidence="3 4" key="1">
    <citation type="submission" date="2024-09" db="EMBL/GenBank/DDBJ databases">
        <title>The Natural Products Discovery Center: Release of the First 8490 Sequenced Strains for Exploring Actinobacteria Biosynthetic Diversity.</title>
        <authorList>
            <person name="Kalkreuter E."/>
            <person name="Kautsar S.A."/>
            <person name="Yang D."/>
            <person name="Bader C.D."/>
            <person name="Teijaro C.N."/>
            <person name="Fluegel L."/>
            <person name="Davis C.M."/>
            <person name="Simpson J.R."/>
            <person name="Lauterbach L."/>
            <person name="Steele A.D."/>
            <person name="Gui C."/>
            <person name="Meng S."/>
            <person name="Li G."/>
            <person name="Viehrig K."/>
            <person name="Ye F."/>
            <person name="Su P."/>
            <person name="Kiefer A.F."/>
            <person name="Nichols A."/>
            <person name="Cepeda A.J."/>
            <person name="Yan W."/>
            <person name="Fan B."/>
            <person name="Jiang Y."/>
            <person name="Adhikari A."/>
            <person name="Zheng C.-J."/>
            <person name="Schuster L."/>
            <person name="Cowan T.M."/>
            <person name="Smanski M.J."/>
            <person name="Chevrette M.G."/>
            <person name="De Carvalho L.P.S."/>
            <person name="Shen B."/>
        </authorList>
    </citation>
    <scope>NUCLEOTIDE SEQUENCE [LARGE SCALE GENOMIC DNA]</scope>
    <source>
        <strain evidence="3 4">NPDC060353</strain>
    </source>
</reference>
<gene>
    <name evidence="3" type="ORF">ACFWGY_17785</name>
</gene>
<dbReference type="CDD" id="cd06257">
    <property type="entry name" value="DnaJ"/>
    <property type="match status" value="1"/>
</dbReference>
<dbReference type="InterPro" id="IPR050817">
    <property type="entry name" value="DjlA_DnaK_co-chaperone"/>
</dbReference>
<dbReference type="SMART" id="SM00271">
    <property type="entry name" value="DnaJ"/>
    <property type="match status" value="1"/>
</dbReference>
<dbReference type="RefSeq" id="WP_258937299.1">
    <property type="nucleotide sequence ID" value="NZ_JANBBF010000011.1"/>
</dbReference>
<comment type="caution">
    <text evidence="3">The sequence shown here is derived from an EMBL/GenBank/DDBJ whole genome shotgun (WGS) entry which is preliminary data.</text>
</comment>
<dbReference type="Pfam" id="PF00226">
    <property type="entry name" value="DnaJ"/>
    <property type="match status" value="1"/>
</dbReference>
<feature type="region of interest" description="Disordered" evidence="1">
    <location>
        <begin position="80"/>
        <end position="131"/>
    </location>
</feature>